<feature type="domain" description="Methyltransferase type 11" evidence="1">
    <location>
        <begin position="54"/>
        <end position="152"/>
    </location>
</feature>
<sequence>MADAGMPSSEKTFRGYSAEQGQKYARARPGYPVTLYDAVAAYHVGHGGRLDTLLDVGCGPGTVVGEFGGRFRQAIGIDPSAGMISATREKVQGAAVRFEVSTAEALGADHSPPLVADGSVDVITAATAAHWFDMAGFWTRAAQVLRPGGTVALWCVGGGPLRLAADVPAGAAIQALIDGFDAQLHDYMVPGNWIVRNSYTDLVLPWSSSSSSSASVAAVFDETTFIRQPWCTSADPAYGYGPDYAVYPSVVTAIPLRAFERIVETGSPITRWREAHPDLVGTENDIVRQTFIQIERLMQAAGVKPGCETISGAYAGVLLLVRKKD</sequence>
<accession>F0XCR9</accession>
<gene>
    <name evidence="2" type="ORF">CMQ_1311</name>
</gene>
<reference evidence="2 3" key="1">
    <citation type="journal article" date="2011" name="Proc. Natl. Acad. Sci. U.S.A.">
        <title>Genome and transcriptome analyses of the mountain pine beetle-fungal symbiont Grosmannia clavigera, a lodgepole pine pathogen.</title>
        <authorList>
            <person name="DiGuistini S."/>
            <person name="Wang Y."/>
            <person name="Liao N.Y."/>
            <person name="Taylor G."/>
            <person name="Tanguay P."/>
            <person name="Feau N."/>
            <person name="Henrissat B."/>
            <person name="Chan S.K."/>
            <person name="Hesse-Orce U."/>
            <person name="Alamouti S.M."/>
            <person name="Tsui C.K.M."/>
            <person name="Docking R.T."/>
            <person name="Levasseur A."/>
            <person name="Haridas S."/>
            <person name="Robertson G."/>
            <person name="Birol I."/>
            <person name="Holt R.A."/>
            <person name="Marra M.A."/>
            <person name="Hamelin R.C."/>
            <person name="Hirst M."/>
            <person name="Jones S.J.M."/>
            <person name="Bohlmann J."/>
            <person name="Breuil C."/>
        </authorList>
    </citation>
    <scope>NUCLEOTIDE SEQUENCE [LARGE SCALE GENOMIC DNA]</scope>
    <source>
        <strain evidence="3">kw1407 / UAMH 11150</strain>
    </source>
</reference>
<evidence type="ECO:0000259" key="1">
    <source>
        <dbReference type="Pfam" id="PF08241"/>
    </source>
</evidence>
<dbReference type="InParanoid" id="F0XCR9"/>
<dbReference type="Proteomes" id="UP000007796">
    <property type="component" value="Unassembled WGS sequence"/>
</dbReference>
<name>F0XCR9_GROCL</name>
<dbReference type="CDD" id="cd02440">
    <property type="entry name" value="AdoMet_MTases"/>
    <property type="match status" value="1"/>
</dbReference>
<dbReference type="InterPro" id="IPR051052">
    <property type="entry name" value="Diverse_substrate_MTase"/>
</dbReference>
<keyword evidence="3" id="KW-1185">Reference proteome</keyword>
<proteinExistence type="predicted"/>
<dbReference type="AlphaFoldDB" id="F0XCR9"/>
<keyword evidence="2" id="KW-0808">Transferase</keyword>
<dbReference type="InterPro" id="IPR029063">
    <property type="entry name" value="SAM-dependent_MTases_sf"/>
</dbReference>
<keyword evidence="2" id="KW-0489">Methyltransferase</keyword>
<dbReference type="EMBL" id="GL629765">
    <property type="protein sequence ID" value="EFX04383.1"/>
    <property type="molecule type" value="Genomic_DNA"/>
</dbReference>
<dbReference type="GeneID" id="25974176"/>
<organism evidence="3">
    <name type="scientific">Grosmannia clavigera (strain kw1407 / UAMH 11150)</name>
    <name type="common">Blue stain fungus</name>
    <name type="synonym">Graphiocladiella clavigera</name>
    <dbReference type="NCBI Taxonomy" id="655863"/>
    <lineage>
        <taxon>Eukaryota</taxon>
        <taxon>Fungi</taxon>
        <taxon>Dikarya</taxon>
        <taxon>Ascomycota</taxon>
        <taxon>Pezizomycotina</taxon>
        <taxon>Sordariomycetes</taxon>
        <taxon>Sordariomycetidae</taxon>
        <taxon>Ophiostomatales</taxon>
        <taxon>Ophiostomataceae</taxon>
        <taxon>Leptographium</taxon>
    </lineage>
</organism>
<dbReference type="eggNOG" id="KOG3010">
    <property type="taxonomic scope" value="Eukaryota"/>
</dbReference>
<evidence type="ECO:0000313" key="2">
    <source>
        <dbReference type="EMBL" id="EFX04383.1"/>
    </source>
</evidence>
<dbReference type="PANTHER" id="PTHR44942:SF10">
    <property type="entry name" value="METHYLTRANSFERASE TYPE 11 DOMAIN-CONTAINING PROTEIN"/>
    <property type="match status" value="1"/>
</dbReference>
<dbReference type="SUPFAM" id="SSF53335">
    <property type="entry name" value="S-adenosyl-L-methionine-dependent methyltransferases"/>
    <property type="match status" value="1"/>
</dbReference>
<dbReference type="InterPro" id="IPR013216">
    <property type="entry name" value="Methyltransf_11"/>
</dbReference>
<protein>
    <submittedName>
        <fullName evidence="2">Methyltransferase type 11</fullName>
    </submittedName>
</protein>
<evidence type="ECO:0000313" key="3">
    <source>
        <dbReference type="Proteomes" id="UP000007796"/>
    </source>
</evidence>
<dbReference type="Gene3D" id="3.40.50.150">
    <property type="entry name" value="Vaccinia Virus protein VP39"/>
    <property type="match status" value="1"/>
</dbReference>
<dbReference type="Pfam" id="PF08241">
    <property type="entry name" value="Methyltransf_11"/>
    <property type="match status" value="1"/>
</dbReference>
<dbReference type="RefSeq" id="XP_014173865.1">
    <property type="nucleotide sequence ID" value="XM_014318390.1"/>
</dbReference>
<dbReference type="GO" id="GO:0032259">
    <property type="term" value="P:methylation"/>
    <property type="evidence" value="ECO:0007669"/>
    <property type="project" value="UniProtKB-KW"/>
</dbReference>
<dbReference type="PANTHER" id="PTHR44942">
    <property type="entry name" value="METHYLTRANSF_11 DOMAIN-CONTAINING PROTEIN"/>
    <property type="match status" value="1"/>
</dbReference>
<dbReference type="OrthoDB" id="10027013at2759"/>
<dbReference type="HOGENOM" id="CLU_049344_1_0_1"/>
<dbReference type="STRING" id="655863.F0XCR9"/>
<dbReference type="GO" id="GO:0008757">
    <property type="term" value="F:S-adenosylmethionine-dependent methyltransferase activity"/>
    <property type="evidence" value="ECO:0007669"/>
    <property type="project" value="InterPro"/>
</dbReference>